<evidence type="ECO:0000313" key="4">
    <source>
        <dbReference type="Proteomes" id="UP000515856"/>
    </source>
</evidence>
<name>A0A7G9GSB7_9FIRM</name>
<feature type="signal peptide" evidence="1">
    <location>
        <begin position="1"/>
        <end position="20"/>
    </location>
</feature>
<keyword evidence="4" id="KW-1185">Reference proteome</keyword>
<accession>A0A7G9GSB7</accession>
<protein>
    <submittedName>
        <fullName evidence="3">Carbohydrate-binding family 9-like protein</fullName>
    </submittedName>
</protein>
<dbReference type="SUPFAM" id="SSF49344">
    <property type="entry name" value="CBD9-like"/>
    <property type="match status" value="1"/>
</dbReference>
<dbReference type="Gene3D" id="2.60.40.1190">
    <property type="match status" value="1"/>
</dbReference>
<dbReference type="GO" id="GO:0016052">
    <property type="term" value="P:carbohydrate catabolic process"/>
    <property type="evidence" value="ECO:0007669"/>
    <property type="project" value="InterPro"/>
</dbReference>
<dbReference type="AlphaFoldDB" id="A0A7G9GSB7"/>
<feature type="chain" id="PRO_5038853775" evidence="1">
    <location>
        <begin position="21"/>
        <end position="261"/>
    </location>
</feature>
<evidence type="ECO:0000259" key="2">
    <source>
        <dbReference type="Pfam" id="PF06452"/>
    </source>
</evidence>
<reference evidence="3 4" key="1">
    <citation type="submission" date="2020-08" db="EMBL/GenBank/DDBJ databases">
        <authorList>
            <person name="Liu C."/>
            <person name="Sun Q."/>
        </authorList>
    </citation>
    <scope>NUCLEOTIDE SEQUENCE [LARGE SCALE GENOMIC DNA]</scope>
    <source>
        <strain evidence="3 4">NSJ-61</strain>
    </source>
</reference>
<dbReference type="GO" id="GO:0004553">
    <property type="term" value="F:hydrolase activity, hydrolyzing O-glycosyl compounds"/>
    <property type="evidence" value="ECO:0007669"/>
    <property type="project" value="InterPro"/>
</dbReference>
<dbReference type="InterPro" id="IPR010502">
    <property type="entry name" value="Carb-bd_dom_fam9"/>
</dbReference>
<evidence type="ECO:0000313" key="3">
    <source>
        <dbReference type="EMBL" id="QNM13699.1"/>
    </source>
</evidence>
<dbReference type="EMBL" id="CP060636">
    <property type="protein sequence ID" value="QNM13699.1"/>
    <property type="molecule type" value="Genomic_DNA"/>
</dbReference>
<organism evidence="3 4">
    <name type="scientific">[Eubacterium] hominis</name>
    <dbReference type="NCBI Taxonomy" id="2764325"/>
    <lineage>
        <taxon>Bacteria</taxon>
        <taxon>Bacillati</taxon>
        <taxon>Bacillota</taxon>
        <taxon>Erysipelotrichia</taxon>
        <taxon>Erysipelotrichales</taxon>
        <taxon>Erysipelotrichaceae</taxon>
        <taxon>Amedibacillus</taxon>
    </lineage>
</organism>
<dbReference type="RefSeq" id="WP_117454668.1">
    <property type="nucleotide sequence ID" value="NZ_CP060636.1"/>
</dbReference>
<proteinExistence type="predicted"/>
<gene>
    <name evidence="3" type="ORF">H9Q80_07090</name>
</gene>
<feature type="domain" description="Carbohydrate-binding" evidence="2">
    <location>
        <begin position="56"/>
        <end position="257"/>
    </location>
</feature>
<dbReference type="CDD" id="cd09620">
    <property type="entry name" value="CBM9_like_3"/>
    <property type="match status" value="1"/>
</dbReference>
<keyword evidence="1" id="KW-0732">Signal</keyword>
<dbReference type="Proteomes" id="UP000515856">
    <property type="component" value="Chromosome"/>
</dbReference>
<evidence type="ECO:0000256" key="1">
    <source>
        <dbReference type="SAM" id="SignalP"/>
    </source>
</evidence>
<sequence>MKKFTYMTTLALAASMFALGGCSSNSSSSPTTPTIAYNEASTSHYDVVKRDKSINVDGKLDDEVWKDIPAIAGGFHFPWDKKEAPYTEFKGYHDKDNFYFCFTVKDSEVLQDDNWKDDESTVDMEDRVELFFAGSYIDKPGPDGMEKYYGLEIDPKGRVHDYSIEYYRKFDGKWNMEGLETKATVTDDGYIVEGKIPMKSLQDLKLINHDVMRAGIYRAEFSKPEASGKDPKIEWISWVDPKTANPDFHVASSFGEFRFLQ</sequence>
<dbReference type="Pfam" id="PF06452">
    <property type="entry name" value="CBM9_1"/>
    <property type="match status" value="1"/>
</dbReference>
<dbReference type="PROSITE" id="PS51257">
    <property type="entry name" value="PROKAR_LIPOPROTEIN"/>
    <property type="match status" value="1"/>
</dbReference>
<dbReference type="KEGG" id="ehn:H9Q80_07090"/>
<dbReference type="GO" id="GO:0030246">
    <property type="term" value="F:carbohydrate binding"/>
    <property type="evidence" value="ECO:0007669"/>
    <property type="project" value="InterPro"/>
</dbReference>